<sequence length="66" mass="7668">MNASESAHLTKIRLSDRVVMLNVPCPKAKNPILMKRKNMFQTQLVPDQKPTQHRWLLPRMGDSNKK</sequence>
<reference evidence="1" key="1">
    <citation type="submission" date="2023-01" db="EMBL/GenBank/DDBJ databases">
        <title>Genome assembly of the deep-sea coral Lophelia pertusa.</title>
        <authorList>
            <person name="Herrera S."/>
            <person name="Cordes E."/>
        </authorList>
    </citation>
    <scope>NUCLEOTIDE SEQUENCE</scope>
    <source>
        <strain evidence="1">USNM1676648</strain>
        <tissue evidence="1">Polyp</tissue>
    </source>
</reference>
<accession>A0A9X0D5P9</accession>
<evidence type="ECO:0000313" key="2">
    <source>
        <dbReference type="Proteomes" id="UP001163046"/>
    </source>
</evidence>
<dbReference type="AlphaFoldDB" id="A0A9X0D5P9"/>
<evidence type="ECO:0000313" key="1">
    <source>
        <dbReference type="EMBL" id="KAJ7387476.1"/>
    </source>
</evidence>
<dbReference type="EMBL" id="MU825873">
    <property type="protein sequence ID" value="KAJ7387476.1"/>
    <property type="molecule type" value="Genomic_DNA"/>
</dbReference>
<organism evidence="1 2">
    <name type="scientific">Desmophyllum pertusum</name>
    <dbReference type="NCBI Taxonomy" id="174260"/>
    <lineage>
        <taxon>Eukaryota</taxon>
        <taxon>Metazoa</taxon>
        <taxon>Cnidaria</taxon>
        <taxon>Anthozoa</taxon>
        <taxon>Hexacorallia</taxon>
        <taxon>Scleractinia</taxon>
        <taxon>Caryophylliina</taxon>
        <taxon>Caryophylliidae</taxon>
        <taxon>Desmophyllum</taxon>
    </lineage>
</organism>
<proteinExistence type="predicted"/>
<comment type="caution">
    <text evidence="1">The sequence shown here is derived from an EMBL/GenBank/DDBJ whole genome shotgun (WGS) entry which is preliminary data.</text>
</comment>
<name>A0A9X0D5P9_9CNID</name>
<gene>
    <name evidence="1" type="ORF">OS493_000806</name>
</gene>
<protein>
    <submittedName>
        <fullName evidence="1">Uncharacterized protein</fullName>
    </submittedName>
</protein>
<dbReference type="Proteomes" id="UP001163046">
    <property type="component" value="Unassembled WGS sequence"/>
</dbReference>
<keyword evidence="2" id="KW-1185">Reference proteome</keyword>